<reference evidence="2 3" key="1">
    <citation type="submission" date="2024-02" db="EMBL/GenBank/DDBJ databases">
        <title>Chromosome-scale genome assembly of the rough periwinkle Littorina saxatilis.</title>
        <authorList>
            <person name="De Jode A."/>
            <person name="Faria R."/>
            <person name="Formenti G."/>
            <person name="Sims Y."/>
            <person name="Smith T.P."/>
            <person name="Tracey A."/>
            <person name="Wood J.M.D."/>
            <person name="Zagrodzka Z.B."/>
            <person name="Johannesson K."/>
            <person name="Butlin R.K."/>
            <person name="Leder E.H."/>
        </authorList>
    </citation>
    <scope>NUCLEOTIDE SEQUENCE [LARGE SCALE GENOMIC DNA]</scope>
    <source>
        <strain evidence="2">Snail1</strain>
        <tissue evidence="2">Muscle</tissue>
    </source>
</reference>
<evidence type="ECO:0000313" key="3">
    <source>
        <dbReference type="Proteomes" id="UP001374579"/>
    </source>
</evidence>
<name>A0AAN9FYS5_9CAEN</name>
<accession>A0AAN9FYS5</accession>
<comment type="caution">
    <text evidence="2">The sequence shown here is derived from an EMBL/GenBank/DDBJ whole genome shotgun (WGS) entry which is preliminary data.</text>
</comment>
<keyword evidence="3" id="KW-1185">Reference proteome</keyword>
<gene>
    <name evidence="2" type="ORF">V1264_024413</name>
</gene>
<sequence>MMPNGSLATNSDNGASFVPADEHGPAYQHQRSIEEGQSGAMASDLQRQEAYYLFFMGAVGISLNLLVVVTVLLRRTLRKMTSAFLIHACFLNLLKAAYCIPFGVNLLTYEPQKPGETTTTPPPDCSFEGSSYVVIVTTSAFNMVAMICAEAYTFG</sequence>
<dbReference type="Proteomes" id="UP001374579">
    <property type="component" value="Unassembled WGS sequence"/>
</dbReference>
<evidence type="ECO:0000313" key="2">
    <source>
        <dbReference type="EMBL" id="KAK7089194.1"/>
    </source>
</evidence>
<organism evidence="2 3">
    <name type="scientific">Littorina saxatilis</name>
    <dbReference type="NCBI Taxonomy" id="31220"/>
    <lineage>
        <taxon>Eukaryota</taxon>
        <taxon>Metazoa</taxon>
        <taxon>Spiralia</taxon>
        <taxon>Lophotrochozoa</taxon>
        <taxon>Mollusca</taxon>
        <taxon>Gastropoda</taxon>
        <taxon>Caenogastropoda</taxon>
        <taxon>Littorinimorpha</taxon>
        <taxon>Littorinoidea</taxon>
        <taxon>Littorinidae</taxon>
        <taxon>Littorina</taxon>
    </lineage>
</organism>
<dbReference type="AlphaFoldDB" id="A0AAN9FYS5"/>
<feature type="transmembrane region" description="Helical" evidence="1">
    <location>
        <begin position="129"/>
        <end position="152"/>
    </location>
</feature>
<dbReference type="Gene3D" id="1.20.1070.10">
    <property type="entry name" value="Rhodopsin 7-helix transmembrane proteins"/>
    <property type="match status" value="1"/>
</dbReference>
<feature type="non-terminal residue" evidence="2">
    <location>
        <position position="155"/>
    </location>
</feature>
<protein>
    <recommendedName>
        <fullName evidence="4">G-protein coupled receptors family 1 profile domain-containing protein</fullName>
    </recommendedName>
</protein>
<keyword evidence="1" id="KW-0812">Transmembrane</keyword>
<feature type="transmembrane region" description="Helical" evidence="1">
    <location>
        <begin position="85"/>
        <end position="109"/>
    </location>
</feature>
<dbReference type="EMBL" id="JBAMIC010002585">
    <property type="protein sequence ID" value="KAK7089194.1"/>
    <property type="molecule type" value="Genomic_DNA"/>
</dbReference>
<feature type="transmembrane region" description="Helical" evidence="1">
    <location>
        <begin position="51"/>
        <end position="73"/>
    </location>
</feature>
<dbReference type="SUPFAM" id="SSF81321">
    <property type="entry name" value="Family A G protein-coupled receptor-like"/>
    <property type="match status" value="1"/>
</dbReference>
<proteinExistence type="predicted"/>
<evidence type="ECO:0000256" key="1">
    <source>
        <dbReference type="SAM" id="Phobius"/>
    </source>
</evidence>
<evidence type="ECO:0008006" key="4">
    <source>
        <dbReference type="Google" id="ProtNLM"/>
    </source>
</evidence>
<keyword evidence="1" id="KW-0472">Membrane</keyword>
<keyword evidence="1" id="KW-1133">Transmembrane helix</keyword>